<evidence type="ECO:0000256" key="1">
    <source>
        <dbReference type="SAM" id="Phobius"/>
    </source>
</evidence>
<comment type="caution">
    <text evidence="2">The sequence shown here is derived from an EMBL/GenBank/DDBJ whole genome shotgun (WGS) entry which is preliminary data.</text>
</comment>
<gene>
    <name evidence="2" type="ORF">OSB52_19675</name>
</gene>
<evidence type="ECO:0000313" key="2">
    <source>
        <dbReference type="EMBL" id="MCX2966306.1"/>
    </source>
</evidence>
<dbReference type="Proteomes" id="UP001143347">
    <property type="component" value="Unassembled WGS sequence"/>
</dbReference>
<keyword evidence="1" id="KW-0472">Membrane</keyword>
<dbReference type="EMBL" id="JAPKFM010000025">
    <property type="protein sequence ID" value="MCX2966306.1"/>
    <property type="molecule type" value="Genomic_DNA"/>
</dbReference>
<keyword evidence="1" id="KW-1133">Transmembrane helix</keyword>
<accession>A0A9X3D7P6</accession>
<name>A0A9X3D7P6_9ACTN</name>
<reference evidence="2" key="1">
    <citation type="submission" date="2022-10" db="EMBL/GenBank/DDBJ databases">
        <title>WGS of marine actinomycetes from Thailand.</title>
        <authorList>
            <person name="Thawai C."/>
        </authorList>
    </citation>
    <scope>NUCLEOTIDE SEQUENCE</scope>
    <source>
        <strain evidence="2">SW21</strain>
    </source>
</reference>
<dbReference type="AlphaFoldDB" id="A0A9X3D7P6"/>
<feature type="transmembrane region" description="Helical" evidence="1">
    <location>
        <begin position="63"/>
        <end position="86"/>
    </location>
</feature>
<sequence length="91" mass="10179">MEATESEQQPPNKLRPYSLKLFAIAIPLSYLVFIVAFWAIGVLPNRSPGDPSIASSFAVVSLWYALSCYVWIPLTWIATSFAIAAFGRRKR</sequence>
<protein>
    <submittedName>
        <fullName evidence="2">Uncharacterized protein</fullName>
    </submittedName>
</protein>
<keyword evidence="3" id="KW-1185">Reference proteome</keyword>
<proteinExistence type="predicted"/>
<dbReference type="RefSeq" id="WP_266063217.1">
    <property type="nucleotide sequence ID" value="NZ_JAPKFM010000025.1"/>
</dbReference>
<keyword evidence="1" id="KW-0812">Transmembrane</keyword>
<feature type="transmembrane region" description="Helical" evidence="1">
    <location>
        <begin position="21"/>
        <end position="43"/>
    </location>
</feature>
<organism evidence="2 3">
    <name type="scientific">Gordonia aquimaris</name>
    <dbReference type="NCBI Taxonomy" id="2984863"/>
    <lineage>
        <taxon>Bacteria</taxon>
        <taxon>Bacillati</taxon>
        <taxon>Actinomycetota</taxon>
        <taxon>Actinomycetes</taxon>
        <taxon>Mycobacteriales</taxon>
        <taxon>Gordoniaceae</taxon>
        <taxon>Gordonia</taxon>
    </lineage>
</organism>
<evidence type="ECO:0000313" key="3">
    <source>
        <dbReference type="Proteomes" id="UP001143347"/>
    </source>
</evidence>